<dbReference type="RefSeq" id="WP_046962920.1">
    <property type="nucleotide sequence ID" value="NZ_MDEI01000007.1"/>
</dbReference>
<dbReference type="SUPFAM" id="SSF52151">
    <property type="entry name" value="FabD/lysophospholipase-like"/>
    <property type="match status" value="1"/>
</dbReference>
<protein>
    <recommendedName>
        <fullName evidence="3">PNPLA domain-containing protein</fullName>
    </recommendedName>
</protein>
<reference evidence="2" key="1">
    <citation type="submission" date="2016-08" db="EMBL/GenBank/DDBJ databases">
        <authorList>
            <person name="Merda D."/>
            <person name="Briand M."/>
            <person name="Taghouti G."/>
            <person name="Carrere S."/>
            <person name="Gouzy J."/>
            <person name="Portier P."/>
            <person name="Jacques M.-A."/>
            <person name="Fischer-Le Saux M."/>
        </authorList>
    </citation>
    <scope>NUCLEOTIDE SEQUENCE [LARGE SCALE GENOMIC DNA]</scope>
    <source>
        <strain evidence="2">CFBP4643</strain>
    </source>
</reference>
<gene>
    <name evidence="1" type="ORF">XpiCFBP4643_10030</name>
</gene>
<dbReference type="EMBL" id="MDEI01000007">
    <property type="protein sequence ID" value="PPU68376.1"/>
    <property type="molecule type" value="Genomic_DNA"/>
</dbReference>
<evidence type="ECO:0000313" key="2">
    <source>
        <dbReference type="Proteomes" id="UP000238191"/>
    </source>
</evidence>
<sequence length="530" mass="57771">MATFSVVIDPLGTGPSQTPSTAVGICLSGGGSRALSCALGQLRGLRYLGLLDKVAAISSVSGGTWANVLFSYLPESISDDDFLGPVMLDPSTLTLDVLGQMGDNNLGQVPYRLGTLPIVDELAEYRLSKRYAPSDMWQAVIGKLVLKDFGLWNPDITGVDPRYFTGTTKYLAEGPLVRNPQLTKDDFYTVRDGRPLPIFNTSVFLNDSVGSDLVPFEANWFLGVRSVFNQPEQLGVIGGGLIESFAMGSDYFADTGGDEVTVSVPPRAFSLNDIAGCSSMAPAEDFEEKFLEISGLVPRYPYWPVDDRASQPTQNYRFADGGNLENLGIMPLLARGVPRLLVFVNSDQGVNIDPESGETVVADDLPPLFGLQPFCDKTRSYLAYADEQLCVDANGMFRHNQVFDTAAFDALKQGLLAAKRSGGSLLVRQTLTVLANPWFNVPAQQSVEVLWVYNDLVRTWWKQLPDETQLELDLQSVDDFPLYGTVTQLHLSYTLVNALAHLSCWNLASDSTVGNPDGQRNADVVRGMFA</sequence>
<evidence type="ECO:0008006" key="3">
    <source>
        <dbReference type="Google" id="ProtNLM"/>
    </source>
</evidence>
<accession>A0A2S7D3F7</accession>
<proteinExistence type="predicted"/>
<dbReference type="Gene3D" id="3.40.1090.10">
    <property type="entry name" value="Cytosolic phospholipase A2 catalytic domain"/>
    <property type="match status" value="1"/>
</dbReference>
<name>A0A2S7D3F7_9XANT</name>
<dbReference type="Proteomes" id="UP000238191">
    <property type="component" value="Unassembled WGS sequence"/>
</dbReference>
<dbReference type="InterPro" id="IPR016035">
    <property type="entry name" value="Acyl_Trfase/lysoPLipase"/>
</dbReference>
<dbReference type="OrthoDB" id="8480005at2"/>
<evidence type="ECO:0000313" key="1">
    <source>
        <dbReference type="EMBL" id="PPU68376.1"/>
    </source>
</evidence>
<keyword evidence="2" id="KW-1185">Reference proteome</keyword>
<dbReference type="AlphaFoldDB" id="A0A2S7D3F7"/>
<comment type="caution">
    <text evidence="1">The sequence shown here is derived from an EMBL/GenBank/DDBJ whole genome shotgun (WGS) entry which is preliminary data.</text>
</comment>
<organism evidence="1 2">
    <name type="scientific">Xanthomonas pisi</name>
    <dbReference type="NCBI Taxonomy" id="56457"/>
    <lineage>
        <taxon>Bacteria</taxon>
        <taxon>Pseudomonadati</taxon>
        <taxon>Pseudomonadota</taxon>
        <taxon>Gammaproteobacteria</taxon>
        <taxon>Lysobacterales</taxon>
        <taxon>Lysobacteraceae</taxon>
        <taxon>Xanthomonas</taxon>
    </lineage>
</organism>